<reference evidence="5" key="1">
    <citation type="submission" date="2020-03" db="EMBL/GenBank/DDBJ databases">
        <title>A high-quality chromosome-level genome assembly of a woody plant with both climbing and erect habits, Rhamnella rubrinervis.</title>
        <authorList>
            <person name="Lu Z."/>
            <person name="Yang Y."/>
            <person name="Zhu X."/>
            <person name="Sun Y."/>
        </authorList>
    </citation>
    <scope>NUCLEOTIDE SEQUENCE</scope>
    <source>
        <strain evidence="5">BYM</strain>
        <tissue evidence="5">Leaf</tissue>
    </source>
</reference>
<dbReference type="SUPFAM" id="SSF54928">
    <property type="entry name" value="RNA-binding domain, RBD"/>
    <property type="match status" value="2"/>
</dbReference>
<dbReference type="OrthoDB" id="1875751at2759"/>
<protein>
    <recommendedName>
        <fullName evidence="4">RRM domain-containing protein</fullName>
    </recommendedName>
</protein>
<feature type="domain" description="RRM" evidence="4">
    <location>
        <begin position="106"/>
        <end position="183"/>
    </location>
</feature>
<evidence type="ECO:0000256" key="1">
    <source>
        <dbReference type="ARBA" id="ARBA00022737"/>
    </source>
</evidence>
<evidence type="ECO:0000313" key="6">
    <source>
        <dbReference type="Proteomes" id="UP000796880"/>
    </source>
</evidence>
<evidence type="ECO:0000259" key="4">
    <source>
        <dbReference type="PROSITE" id="PS50102"/>
    </source>
</evidence>
<name>A0A8K0HHL6_9ROSA</name>
<sequence length="512" mass="54133">MEMEPGKLFVGGISWDTNEDRLREYFQAFGEVVEAVIMKDRATGRARGFGFIVFADPSVAERVVTEKHVIDGRTVEAKKAVPRDDQNILNRNNSSIHGSPSPARTKKIFVGGLASTVTESDFKKYFDQFGTITDVVVMYDHNTQRPRGFGFITYDSEDAVDRVLYRTFHELNGKMVEVKRAVPKELSPGPNRGQLGGYSYGVGRVSSFLNGFSQGYNSSSTGGYGRFSPVTVGRSGYSSFNTGYGTGLNFEPGLNSSYGVNANLSSNLNYGRGLSPSYGVNSIKYGSTSGYGGGNGGNNSILSLTSRNLWGNGNLNYATNSTNSSSFMGSGSGNSGMGSLGSIGALWGSSFSSGQGGSAGSALSSGSLTYGSGDVNFGSAGLGYGRNSGTSVMPLSSYAANGGYDGAHADIFEGGSFYGDSTWRSSPSEVEGSLSFGYGLGNAASDVMGKNSAAYVGGYSVANRQSTRAHKDIPDIMFNLLVELQPREIMIQILGRFIVVGEVYLVRAGRGL</sequence>
<dbReference type="AlphaFoldDB" id="A0A8K0HHL6"/>
<dbReference type="InterPro" id="IPR035979">
    <property type="entry name" value="RBD_domain_sf"/>
</dbReference>
<dbReference type="PANTHER" id="PTHR48032">
    <property type="entry name" value="RNA-BINDING PROTEIN MUSASHI HOMOLOG RBP6"/>
    <property type="match status" value="1"/>
</dbReference>
<keyword evidence="1" id="KW-0677">Repeat</keyword>
<comment type="caution">
    <text evidence="5">The sequence shown here is derived from an EMBL/GenBank/DDBJ whole genome shotgun (WGS) entry which is preliminary data.</text>
</comment>
<keyword evidence="2 3" id="KW-0694">RNA-binding</keyword>
<proteinExistence type="predicted"/>
<dbReference type="Gene3D" id="3.30.70.330">
    <property type="match status" value="2"/>
</dbReference>
<dbReference type="GO" id="GO:0006417">
    <property type="term" value="P:regulation of translation"/>
    <property type="evidence" value="ECO:0007669"/>
    <property type="project" value="TreeGrafter"/>
</dbReference>
<dbReference type="SMART" id="SM00360">
    <property type="entry name" value="RRM"/>
    <property type="match status" value="2"/>
</dbReference>
<evidence type="ECO:0000256" key="3">
    <source>
        <dbReference type="PROSITE-ProRule" id="PRU00176"/>
    </source>
</evidence>
<dbReference type="PROSITE" id="PS50102">
    <property type="entry name" value="RRM"/>
    <property type="match status" value="2"/>
</dbReference>
<evidence type="ECO:0000313" key="5">
    <source>
        <dbReference type="EMBL" id="KAF3451843.1"/>
    </source>
</evidence>
<feature type="domain" description="RRM" evidence="4">
    <location>
        <begin position="6"/>
        <end position="82"/>
    </location>
</feature>
<dbReference type="GO" id="GO:0003729">
    <property type="term" value="F:mRNA binding"/>
    <property type="evidence" value="ECO:0007669"/>
    <property type="project" value="TreeGrafter"/>
</dbReference>
<dbReference type="CDD" id="cd12330">
    <property type="entry name" value="RRM2_Hrp1p"/>
    <property type="match status" value="1"/>
</dbReference>
<dbReference type="CDD" id="cd12325">
    <property type="entry name" value="RRM1_hnRNPA_hnRNPD_like"/>
    <property type="match status" value="1"/>
</dbReference>
<evidence type="ECO:0000256" key="2">
    <source>
        <dbReference type="ARBA" id="ARBA00022884"/>
    </source>
</evidence>
<dbReference type="EMBL" id="VOIH02000003">
    <property type="protein sequence ID" value="KAF3451843.1"/>
    <property type="molecule type" value="Genomic_DNA"/>
</dbReference>
<dbReference type="PANTHER" id="PTHR48032:SF1">
    <property type="entry name" value="RNA-BINDING (RRM_RBD_RNP MOTIFS) FAMILY PROTEIN"/>
    <property type="match status" value="1"/>
</dbReference>
<dbReference type="InterPro" id="IPR000504">
    <property type="entry name" value="RRM_dom"/>
</dbReference>
<accession>A0A8K0HHL6</accession>
<dbReference type="FunFam" id="3.30.70.330:FF:000051">
    <property type="entry name" value="Heterogeneous nuclear ribonucleoprotein 1"/>
    <property type="match status" value="1"/>
</dbReference>
<gene>
    <name evidence="5" type="ORF">FNV43_RR07939</name>
</gene>
<organism evidence="5 6">
    <name type="scientific">Rhamnella rubrinervis</name>
    <dbReference type="NCBI Taxonomy" id="2594499"/>
    <lineage>
        <taxon>Eukaryota</taxon>
        <taxon>Viridiplantae</taxon>
        <taxon>Streptophyta</taxon>
        <taxon>Embryophyta</taxon>
        <taxon>Tracheophyta</taxon>
        <taxon>Spermatophyta</taxon>
        <taxon>Magnoliopsida</taxon>
        <taxon>eudicotyledons</taxon>
        <taxon>Gunneridae</taxon>
        <taxon>Pentapetalae</taxon>
        <taxon>rosids</taxon>
        <taxon>fabids</taxon>
        <taxon>Rosales</taxon>
        <taxon>Rhamnaceae</taxon>
        <taxon>rhamnoid group</taxon>
        <taxon>Rhamneae</taxon>
        <taxon>Rhamnella</taxon>
    </lineage>
</organism>
<dbReference type="InterPro" id="IPR012677">
    <property type="entry name" value="Nucleotide-bd_a/b_plait_sf"/>
</dbReference>
<dbReference type="FunFam" id="3.30.70.330:FF:000102">
    <property type="entry name" value="Heterogeneous nuclear ribonucleoprotein 1"/>
    <property type="match status" value="1"/>
</dbReference>
<keyword evidence="6" id="KW-1185">Reference proteome</keyword>
<dbReference type="Proteomes" id="UP000796880">
    <property type="component" value="Unassembled WGS sequence"/>
</dbReference>
<dbReference type="Pfam" id="PF00076">
    <property type="entry name" value="RRM_1"/>
    <property type="match status" value="2"/>
</dbReference>